<keyword evidence="7" id="KW-1185">Reference proteome</keyword>
<dbReference type="Proteomes" id="UP001235064">
    <property type="component" value="Unassembled WGS sequence"/>
</dbReference>
<dbReference type="RefSeq" id="WP_286285747.1">
    <property type="nucleotide sequence ID" value="NZ_JASXSZ010000001.1"/>
</dbReference>
<evidence type="ECO:0000256" key="5">
    <source>
        <dbReference type="NCBIfam" id="TIGR00205"/>
    </source>
</evidence>
<name>A0ABT7MTW9_9MICO</name>
<dbReference type="PRINTS" id="PR01006">
    <property type="entry name" value="FLGHOOKFLIE"/>
</dbReference>
<keyword evidence="6" id="KW-0969">Cilium</keyword>
<comment type="subcellular location">
    <subcellularLocation>
        <location evidence="1 4">Bacterial flagellum basal body</location>
    </subcellularLocation>
</comment>
<evidence type="ECO:0000256" key="3">
    <source>
        <dbReference type="ARBA" id="ARBA00023143"/>
    </source>
</evidence>
<keyword evidence="3 4" id="KW-0975">Bacterial flagellum</keyword>
<dbReference type="InterPro" id="IPR001624">
    <property type="entry name" value="FliE"/>
</dbReference>
<evidence type="ECO:0000313" key="6">
    <source>
        <dbReference type="EMBL" id="MDL9977878.1"/>
    </source>
</evidence>
<gene>
    <name evidence="4 6" type="primary">fliE</name>
    <name evidence="6" type="ORF">QSV35_00905</name>
</gene>
<dbReference type="HAMAP" id="MF_00724">
    <property type="entry name" value="FliE"/>
    <property type="match status" value="1"/>
</dbReference>
<organism evidence="6 7">
    <name type="scientific">Microbacterium candidum</name>
    <dbReference type="NCBI Taxonomy" id="3041922"/>
    <lineage>
        <taxon>Bacteria</taxon>
        <taxon>Bacillati</taxon>
        <taxon>Actinomycetota</taxon>
        <taxon>Actinomycetes</taxon>
        <taxon>Micrococcales</taxon>
        <taxon>Microbacteriaceae</taxon>
        <taxon>Microbacterium</taxon>
    </lineage>
</organism>
<proteinExistence type="inferred from homology"/>
<dbReference type="NCBIfam" id="TIGR00205">
    <property type="entry name" value="fliE"/>
    <property type="match status" value="1"/>
</dbReference>
<accession>A0ABT7MTW9</accession>
<evidence type="ECO:0000256" key="1">
    <source>
        <dbReference type="ARBA" id="ARBA00004117"/>
    </source>
</evidence>
<keyword evidence="6" id="KW-0966">Cell projection</keyword>
<sequence length="113" mass="11285">MSLPVDAVSAAGVSPLSALSFERAGAADPVGAATPADPASAGPFATALTGAVDNLQQLQSTANDLAVRAVTGNLEDIHQATIAAARASVTLDLVVAVRDRGVAAFNDIMRMQA</sequence>
<dbReference type="EMBL" id="JASXSZ010000001">
    <property type="protein sequence ID" value="MDL9977878.1"/>
    <property type="molecule type" value="Genomic_DNA"/>
</dbReference>
<evidence type="ECO:0000256" key="2">
    <source>
        <dbReference type="ARBA" id="ARBA00009272"/>
    </source>
</evidence>
<reference evidence="6 7" key="1">
    <citation type="submission" date="2023-06" db="EMBL/GenBank/DDBJ databases">
        <title>Microbacterium sp. nov., isolated from a waste landfill.</title>
        <authorList>
            <person name="Wen W."/>
        </authorList>
    </citation>
    <scope>NUCLEOTIDE SEQUENCE [LARGE SCALE GENOMIC DNA]</scope>
    <source>
        <strain evidence="6 7">ASV49</strain>
    </source>
</reference>
<dbReference type="PANTHER" id="PTHR34653:SF1">
    <property type="entry name" value="FLAGELLAR HOOK-BASAL BODY COMPLEX PROTEIN FLIE"/>
    <property type="match status" value="1"/>
</dbReference>
<comment type="similarity">
    <text evidence="2 4">Belongs to the FliE family.</text>
</comment>
<dbReference type="PANTHER" id="PTHR34653">
    <property type="match status" value="1"/>
</dbReference>
<comment type="caution">
    <text evidence="6">The sequence shown here is derived from an EMBL/GenBank/DDBJ whole genome shotgun (WGS) entry which is preliminary data.</text>
</comment>
<dbReference type="Pfam" id="PF02049">
    <property type="entry name" value="FliE"/>
    <property type="match status" value="1"/>
</dbReference>
<evidence type="ECO:0000313" key="7">
    <source>
        <dbReference type="Proteomes" id="UP001235064"/>
    </source>
</evidence>
<evidence type="ECO:0000256" key="4">
    <source>
        <dbReference type="HAMAP-Rule" id="MF_00724"/>
    </source>
</evidence>
<keyword evidence="6" id="KW-0282">Flagellum</keyword>
<protein>
    <recommendedName>
        <fullName evidence="4 5">Flagellar hook-basal body complex protein FliE</fullName>
    </recommendedName>
</protein>